<evidence type="ECO:0000259" key="1">
    <source>
        <dbReference type="Pfam" id="PF18050"/>
    </source>
</evidence>
<dbReference type="Pfam" id="PF18050">
    <property type="entry name" value="Cyclophil_like2"/>
    <property type="match status" value="1"/>
</dbReference>
<accession>A0A0M2H4R1</accession>
<dbReference type="Gene3D" id="2.40.100.20">
    <property type="match status" value="1"/>
</dbReference>
<dbReference type="EMBL" id="JYIZ01000044">
    <property type="protein sequence ID" value="KJL41307.1"/>
    <property type="molecule type" value="Genomic_DNA"/>
</dbReference>
<keyword evidence="3" id="KW-1185">Reference proteome</keyword>
<dbReference type="OrthoDB" id="9806505at2"/>
<dbReference type="InterPro" id="IPR041183">
    <property type="entry name" value="Cyclophilin-like"/>
</dbReference>
<dbReference type="InterPro" id="IPR029000">
    <property type="entry name" value="Cyclophilin-like_dom_sf"/>
</dbReference>
<comment type="caution">
    <text evidence="2">The sequence shown here is derived from an EMBL/GenBank/DDBJ whole genome shotgun (WGS) entry which is preliminary data.</text>
</comment>
<dbReference type="PATRIC" id="fig|92835.4.peg.1394"/>
<evidence type="ECO:0000313" key="3">
    <source>
        <dbReference type="Proteomes" id="UP000033956"/>
    </source>
</evidence>
<proteinExistence type="predicted"/>
<sequence>MASTPIRITIDGTPLEATLNDSPAARALAGRLPLSLEFSDYGGQEVLAPLSPALPMEGMPAGESAAAGTIGYYAPDDALVLYYTDVGRFDGIVRLGEIHGDIAILRDWDSAREVSLELAG</sequence>
<evidence type="ECO:0000313" key="2">
    <source>
        <dbReference type="EMBL" id="KJL41307.1"/>
    </source>
</evidence>
<gene>
    <name evidence="2" type="ORF">RS81_01375</name>
</gene>
<dbReference type="AlphaFoldDB" id="A0A0M2H4R1"/>
<dbReference type="Proteomes" id="UP000033956">
    <property type="component" value="Unassembled WGS sequence"/>
</dbReference>
<protein>
    <recommendedName>
        <fullName evidence="1">Cyclophilin-like domain-containing protein</fullName>
    </recommendedName>
</protein>
<organism evidence="2 3">
    <name type="scientific">Microbacterium terrae</name>
    <dbReference type="NCBI Taxonomy" id="69369"/>
    <lineage>
        <taxon>Bacteria</taxon>
        <taxon>Bacillati</taxon>
        <taxon>Actinomycetota</taxon>
        <taxon>Actinomycetes</taxon>
        <taxon>Micrococcales</taxon>
        <taxon>Microbacteriaceae</taxon>
        <taxon>Microbacterium</taxon>
    </lineage>
</organism>
<dbReference type="SUPFAM" id="SSF50891">
    <property type="entry name" value="Cyclophilin-like"/>
    <property type="match status" value="1"/>
</dbReference>
<name>A0A0M2H4R1_9MICO</name>
<dbReference type="RefSeq" id="WP_045275334.1">
    <property type="nucleotide sequence ID" value="NZ_BAAAUP010000013.1"/>
</dbReference>
<dbReference type="STRING" id="92835.RS81_01375"/>
<reference evidence="2 3" key="1">
    <citation type="submission" date="2015-02" db="EMBL/GenBank/DDBJ databases">
        <title>Draft genome sequences of ten Microbacterium spp. with emphasis on heavy metal contaminated environments.</title>
        <authorList>
            <person name="Corretto E."/>
        </authorList>
    </citation>
    <scope>NUCLEOTIDE SEQUENCE [LARGE SCALE GENOMIC DNA]</scope>
    <source>
        <strain evidence="2 3">DSM 12510</strain>
    </source>
</reference>
<feature type="domain" description="Cyclophilin-like" evidence="1">
    <location>
        <begin position="8"/>
        <end position="117"/>
    </location>
</feature>